<accession>A0A9W6LP22</accession>
<dbReference type="Proteomes" id="UP001144471">
    <property type="component" value="Unassembled WGS sequence"/>
</dbReference>
<proteinExistence type="predicted"/>
<sequence>MENIYAIIKKGGSLKRYCYKNGYKLEEIISVKDVDTNRVSAALSKHGLKFPSRKDSYRGYYIRVSKGNIFTGIAGYFLNLFTEDSYVSMKIKESFYGGTEVPFSF</sequence>
<dbReference type="EMBL" id="BSDY01000030">
    <property type="protein sequence ID" value="GLI57961.1"/>
    <property type="molecule type" value="Genomic_DNA"/>
</dbReference>
<organism evidence="1 2">
    <name type="scientific">Propionigenium maris DSM 9537</name>
    <dbReference type="NCBI Taxonomy" id="1123000"/>
    <lineage>
        <taxon>Bacteria</taxon>
        <taxon>Fusobacteriati</taxon>
        <taxon>Fusobacteriota</taxon>
        <taxon>Fusobacteriia</taxon>
        <taxon>Fusobacteriales</taxon>
        <taxon>Fusobacteriaceae</taxon>
        <taxon>Propionigenium</taxon>
    </lineage>
</organism>
<protein>
    <submittedName>
        <fullName evidence="1">Uncharacterized protein</fullName>
    </submittedName>
</protein>
<evidence type="ECO:0000313" key="1">
    <source>
        <dbReference type="EMBL" id="GLI57961.1"/>
    </source>
</evidence>
<keyword evidence="2" id="KW-1185">Reference proteome</keyword>
<dbReference type="RefSeq" id="WP_281837638.1">
    <property type="nucleotide sequence ID" value="NZ_BSDY01000030.1"/>
</dbReference>
<dbReference type="AlphaFoldDB" id="A0A9W6LP22"/>
<reference evidence="1" key="1">
    <citation type="submission" date="2022-12" db="EMBL/GenBank/DDBJ databases">
        <title>Reference genome sequencing for broad-spectrum identification of bacterial and archaeal isolates by mass spectrometry.</title>
        <authorList>
            <person name="Sekiguchi Y."/>
            <person name="Tourlousse D.M."/>
        </authorList>
    </citation>
    <scope>NUCLEOTIDE SEQUENCE</scope>
    <source>
        <strain evidence="1">10succ1</strain>
    </source>
</reference>
<evidence type="ECO:0000313" key="2">
    <source>
        <dbReference type="Proteomes" id="UP001144471"/>
    </source>
</evidence>
<name>A0A9W6LP22_9FUSO</name>
<comment type="caution">
    <text evidence="1">The sequence shown here is derived from an EMBL/GenBank/DDBJ whole genome shotgun (WGS) entry which is preliminary data.</text>
</comment>
<gene>
    <name evidence="1" type="ORF">PM10SUCC1_34750</name>
</gene>